<keyword evidence="2" id="KW-0732">Signal</keyword>
<dbReference type="PIRSF" id="PIRSF012509">
    <property type="entry name" value="CamS"/>
    <property type="match status" value="1"/>
</dbReference>
<keyword evidence="4" id="KW-1185">Reference proteome</keyword>
<dbReference type="Gene3D" id="3.10.570.10">
    <property type="entry name" value="sex pheromone staph- cam373 precursor domain"/>
    <property type="match status" value="1"/>
</dbReference>
<dbReference type="EMBL" id="AZGA01000006">
    <property type="protein sequence ID" value="KRM36138.1"/>
    <property type="molecule type" value="Genomic_DNA"/>
</dbReference>
<accession>A0A0R1Y1N4</accession>
<organism evidence="3 4">
    <name type="scientific">Agrilactobacillus composti DSM 18527 = JCM 14202</name>
    <dbReference type="NCBI Taxonomy" id="1423734"/>
    <lineage>
        <taxon>Bacteria</taxon>
        <taxon>Bacillati</taxon>
        <taxon>Bacillota</taxon>
        <taxon>Bacilli</taxon>
        <taxon>Lactobacillales</taxon>
        <taxon>Lactobacillaceae</taxon>
        <taxon>Agrilactobacillus</taxon>
    </lineage>
</organism>
<gene>
    <name evidence="3" type="ORF">FC83_GL000036</name>
</gene>
<dbReference type="CDD" id="cd13440">
    <property type="entry name" value="CamS_repeat_2"/>
    <property type="match status" value="1"/>
</dbReference>
<evidence type="ECO:0000313" key="3">
    <source>
        <dbReference type="EMBL" id="KRM36138.1"/>
    </source>
</evidence>
<dbReference type="Proteomes" id="UP000051236">
    <property type="component" value="Unassembled WGS sequence"/>
</dbReference>
<evidence type="ECO:0008006" key="5">
    <source>
        <dbReference type="Google" id="ProtNLM"/>
    </source>
</evidence>
<dbReference type="InterPro" id="IPR011426">
    <property type="entry name" value="CamS"/>
</dbReference>
<protein>
    <recommendedName>
        <fullName evidence="5">Lipoprotein</fullName>
    </recommendedName>
</protein>
<evidence type="ECO:0000256" key="1">
    <source>
        <dbReference type="SAM" id="MobiDB-lite"/>
    </source>
</evidence>
<evidence type="ECO:0000313" key="4">
    <source>
        <dbReference type="Proteomes" id="UP000051236"/>
    </source>
</evidence>
<sequence>MKRTKLVLALAALLVLAGCGNLKGSGTGTTANTANSKGVQTTGQTGEDNYTGVIENGRYKTSAARGLTVTQTDNMLNVQSIETGLTNLSKTEFPTDKYLLQEGQYLKKSTLLVQSSDNSTPSTGWLARKSKENPEGLNPEDNNKKEPNTRNPLYLQQIVEQDYVSQTNNKSLTLGGVSIALGMNSVDYYQKETYGAEFKTEISDAQLLEQGKQMANTVLARLRQRADLKNVPIIIGIYKQAPKDSLVGGTFVATSTNKGGSQKVAKWTTVNQKNQVLPTINDEKAVNSGDSDAFSNFKTQIQSFFPNLSGVVAQAHYDNNQLTGMNITVNTQFYGETEITSFTQYIAQAAGRYLPRNVPININIMSTQGMQAYVARSRGGKDFSTHVFGSY</sequence>
<evidence type="ECO:0000256" key="2">
    <source>
        <dbReference type="SAM" id="SignalP"/>
    </source>
</evidence>
<feature type="region of interest" description="Disordered" evidence="1">
    <location>
        <begin position="26"/>
        <end position="49"/>
    </location>
</feature>
<feature type="region of interest" description="Disordered" evidence="1">
    <location>
        <begin position="115"/>
        <end position="149"/>
    </location>
</feature>
<dbReference type="Pfam" id="PF07537">
    <property type="entry name" value="CamS"/>
    <property type="match status" value="1"/>
</dbReference>
<feature type="compositionally biased region" description="Low complexity" evidence="1">
    <location>
        <begin position="28"/>
        <end position="38"/>
    </location>
</feature>
<dbReference type="STRING" id="1423734.FC83_GL000036"/>
<dbReference type="CDD" id="cd13441">
    <property type="entry name" value="CamS_repeat_1"/>
    <property type="match status" value="1"/>
</dbReference>
<feature type="chain" id="PRO_5038543042" description="Lipoprotein" evidence="2">
    <location>
        <begin position="25"/>
        <end position="391"/>
    </location>
</feature>
<comment type="caution">
    <text evidence="3">The sequence shown here is derived from an EMBL/GenBank/DDBJ whole genome shotgun (WGS) entry which is preliminary data.</text>
</comment>
<dbReference type="AlphaFoldDB" id="A0A0R1Y1N4"/>
<dbReference type="eggNOG" id="COG4851">
    <property type="taxonomic scope" value="Bacteria"/>
</dbReference>
<feature type="compositionally biased region" description="Polar residues" evidence="1">
    <location>
        <begin position="39"/>
        <end position="48"/>
    </location>
</feature>
<reference evidence="3 4" key="1">
    <citation type="journal article" date="2015" name="Genome Announc.">
        <title>Expanding the biotechnology potential of lactobacilli through comparative genomics of 213 strains and associated genera.</title>
        <authorList>
            <person name="Sun Z."/>
            <person name="Harris H.M."/>
            <person name="McCann A."/>
            <person name="Guo C."/>
            <person name="Argimon S."/>
            <person name="Zhang W."/>
            <person name="Yang X."/>
            <person name="Jeffery I.B."/>
            <person name="Cooney J.C."/>
            <person name="Kagawa T.F."/>
            <person name="Liu W."/>
            <person name="Song Y."/>
            <person name="Salvetti E."/>
            <person name="Wrobel A."/>
            <person name="Rasinkangas P."/>
            <person name="Parkhill J."/>
            <person name="Rea M.C."/>
            <person name="O'Sullivan O."/>
            <person name="Ritari J."/>
            <person name="Douillard F.P."/>
            <person name="Paul Ross R."/>
            <person name="Yang R."/>
            <person name="Briner A.E."/>
            <person name="Felis G.E."/>
            <person name="de Vos W.M."/>
            <person name="Barrangou R."/>
            <person name="Klaenhammer T.R."/>
            <person name="Caufield P.W."/>
            <person name="Cui Y."/>
            <person name="Zhang H."/>
            <person name="O'Toole P.W."/>
        </authorList>
    </citation>
    <scope>NUCLEOTIDE SEQUENCE [LARGE SCALE GENOMIC DNA]</scope>
    <source>
        <strain evidence="3 4">DSM 18527</strain>
    </source>
</reference>
<feature type="signal peptide" evidence="2">
    <location>
        <begin position="1"/>
        <end position="24"/>
    </location>
</feature>
<dbReference type="PROSITE" id="PS51257">
    <property type="entry name" value="PROKAR_LIPOPROTEIN"/>
    <property type="match status" value="1"/>
</dbReference>
<proteinExistence type="predicted"/>
<name>A0A0R1Y1N4_9LACO</name>
<dbReference type="PATRIC" id="fig|1423734.3.peg.36"/>